<sequence length="504" mass="55549">MADLFIFMFILSFIASIIGLIKPTMIKMKSRKHVIKYILPTMIIAMLIGGALVEPAEDEASSNEPSQVESKEEHKEEQKTKNEESIPSKDERDDHKKVENETEKEDSDKEEETSVEQDNTDQNQASSENDKNEKQEKQNSSSEPNSNLEVHYINSGQADATLFDYSHEGEDYNVLIDSGDWNGQNVVHYLNNQDVQEIDLVIGTHNHADHIGQMDQVVNQFEVDEVWLTGNSASSQTFERVLTAIETSDTDYHEPRAGEEYEIGSLEVDVYHPASLTGDKNDDSISAKMTYGETSFFFSGDVEASGESKMVSRGGLSADILQLGHHGSSTSNSSSFLSAIDPEVAIYSAGSDNSYGHPHNEVINRVKNAEIDLYGTDVHGTVIVTTNGSDYSVATNQNGNITASQESNQTTTHDENQETNNQEDTSTEEQNTEEKDSTNTNQTCVDINSASKENLQKIIHIGDSRAEDLISLRPFDSVDSLTAINGIGPSRIDDIKSQGVACAK</sequence>
<dbReference type="InterPro" id="IPR035681">
    <property type="entry name" value="ComA-like_MBL"/>
</dbReference>
<dbReference type="GO" id="GO:0016787">
    <property type="term" value="F:hydrolase activity"/>
    <property type="evidence" value="ECO:0007669"/>
    <property type="project" value="UniProtKB-KW"/>
</dbReference>
<feature type="region of interest" description="Disordered" evidence="1">
    <location>
        <begin position="404"/>
        <end position="441"/>
    </location>
</feature>
<proteinExistence type="predicted"/>
<dbReference type="Pfam" id="PF00753">
    <property type="entry name" value="Lactamase_B"/>
    <property type="match status" value="1"/>
</dbReference>
<feature type="compositionally biased region" description="Basic and acidic residues" evidence="1">
    <location>
        <begin position="69"/>
        <end position="101"/>
    </location>
</feature>
<evidence type="ECO:0000259" key="3">
    <source>
        <dbReference type="SMART" id="SM00849"/>
    </source>
</evidence>
<evidence type="ECO:0000256" key="2">
    <source>
        <dbReference type="SAM" id="Phobius"/>
    </source>
</evidence>
<dbReference type="InterPro" id="IPR036866">
    <property type="entry name" value="RibonucZ/Hydroxyglut_hydro"/>
</dbReference>
<feature type="compositionally biased region" description="Acidic residues" evidence="1">
    <location>
        <begin position="102"/>
        <end position="119"/>
    </location>
</feature>
<keyword evidence="5" id="KW-1185">Reference proteome</keyword>
<dbReference type="Gene3D" id="3.60.15.10">
    <property type="entry name" value="Ribonuclease Z/Hydroxyacylglutathione hydrolase-like"/>
    <property type="match status" value="1"/>
</dbReference>
<feature type="region of interest" description="Disordered" evidence="1">
    <location>
        <begin position="56"/>
        <end position="148"/>
    </location>
</feature>
<dbReference type="CDD" id="cd07731">
    <property type="entry name" value="ComA-like_MBL-fold"/>
    <property type="match status" value="1"/>
</dbReference>
<dbReference type="InterPro" id="IPR052159">
    <property type="entry name" value="Competence_DNA_uptake"/>
</dbReference>
<organism evidence="4 5">
    <name type="scientific">Aquisalibacillus elongatus</name>
    <dbReference type="NCBI Taxonomy" id="485577"/>
    <lineage>
        <taxon>Bacteria</taxon>
        <taxon>Bacillati</taxon>
        <taxon>Bacillota</taxon>
        <taxon>Bacilli</taxon>
        <taxon>Bacillales</taxon>
        <taxon>Bacillaceae</taxon>
        <taxon>Aquisalibacillus</taxon>
    </lineage>
</organism>
<dbReference type="PANTHER" id="PTHR30619:SF7">
    <property type="entry name" value="BETA-LACTAMASE DOMAIN PROTEIN"/>
    <property type="match status" value="1"/>
</dbReference>
<protein>
    <submittedName>
        <fullName evidence="4">Beta-lactamase superfamily II metal-dependent hydrolase</fullName>
    </submittedName>
</protein>
<reference evidence="4 5" key="1">
    <citation type="submission" date="2018-11" db="EMBL/GenBank/DDBJ databases">
        <title>Genomic Encyclopedia of Type Strains, Phase IV (KMG-IV): sequencing the most valuable type-strain genomes for metagenomic binning, comparative biology and taxonomic classification.</title>
        <authorList>
            <person name="Goeker M."/>
        </authorList>
    </citation>
    <scope>NUCLEOTIDE SEQUENCE [LARGE SCALE GENOMIC DNA]</scope>
    <source>
        <strain evidence="4 5">DSM 18090</strain>
    </source>
</reference>
<accession>A0A3N5C8J9</accession>
<dbReference type="AlphaFoldDB" id="A0A3N5C8J9"/>
<keyword evidence="2" id="KW-0472">Membrane</keyword>
<dbReference type="RefSeq" id="WP_245997956.1">
    <property type="nucleotide sequence ID" value="NZ_RKRF01000007.1"/>
</dbReference>
<keyword evidence="4" id="KW-0378">Hydrolase</keyword>
<gene>
    <name evidence="4" type="ORF">EDC24_0747</name>
</gene>
<keyword evidence="2" id="KW-0812">Transmembrane</keyword>
<dbReference type="InterPro" id="IPR010994">
    <property type="entry name" value="RuvA_2-like"/>
</dbReference>
<dbReference type="EMBL" id="RKRF01000007">
    <property type="protein sequence ID" value="RPF55862.1"/>
    <property type="molecule type" value="Genomic_DNA"/>
</dbReference>
<dbReference type="InterPro" id="IPR001279">
    <property type="entry name" value="Metallo-B-lactamas"/>
</dbReference>
<dbReference type="SUPFAM" id="SSF47781">
    <property type="entry name" value="RuvA domain 2-like"/>
    <property type="match status" value="1"/>
</dbReference>
<feature type="transmembrane region" description="Helical" evidence="2">
    <location>
        <begin position="6"/>
        <end position="22"/>
    </location>
</feature>
<dbReference type="SMART" id="SM00849">
    <property type="entry name" value="Lactamase_B"/>
    <property type="match status" value="1"/>
</dbReference>
<feature type="compositionally biased region" description="Basic and acidic residues" evidence="1">
    <location>
        <begin position="128"/>
        <end position="137"/>
    </location>
</feature>
<dbReference type="PANTHER" id="PTHR30619">
    <property type="entry name" value="DNA INTERNALIZATION/COMPETENCE PROTEIN COMEC/REC2"/>
    <property type="match status" value="1"/>
</dbReference>
<dbReference type="Proteomes" id="UP000276443">
    <property type="component" value="Unassembled WGS sequence"/>
</dbReference>
<dbReference type="Gene3D" id="1.10.150.320">
    <property type="entry name" value="Photosystem II 12 kDa extrinsic protein"/>
    <property type="match status" value="1"/>
</dbReference>
<name>A0A3N5C8J9_9BACI</name>
<feature type="compositionally biased region" description="Polar residues" evidence="1">
    <location>
        <begin position="138"/>
        <end position="148"/>
    </location>
</feature>
<evidence type="ECO:0000313" key="4">
    <source>
        <dbReference type="EMBL" id="RPF55862.1"/>
    </source>
</evidence>
<dbReference type="Pfam" id="PF12836">
    <property type="entry name" value="HHH_3"/>
    <property type="match status" value="1"/>
</dbReference>
<keyword evidence="2" id="KW-1133">Transmembrane helix</keyword>
<feature type="transmembrane region" description="Helical" evidence="2">
    <location>
        <begin position="34"/>
        <end position="53"/>
    </location>
</feature>
<feature type="domain" description="Metallo-beta-lactamase" evidence="3">
    <location>
        <begin position="157"/>
        <end position="351"/>
    </location>
</feature>
<evidence type="ECO:0000256" key="1">
    <source>
        <dbReference type="SAM" id="MobiDB-lite"/>
    </source>
</evidence>
<dbReference type="SUPFAM" id="SSF56281">
    <property type="entry name" value="Metallo-hydrolase/oxidoreductase"/>
    <property type="match status" value="1"/>
</dbReference>
<evidence type="ECO:0000313" key="5">
    <source>
        <dbReference type="Proteomes" id="UP000276443"/>
    </source>
</evidence>
<comment type="caution">
    <text evidence="4">The sequence shown here is derived from an EMBL/GenBank/DDBJ whole genome shotgun (WGS) entry which is preliminary data.</text>
</comment>